<feature type="chain" id="PRO_5038435075" evidence="5">
    <location>
        <begin position="21"/>
        <end position="440"/>
    </location>
</feature>
<gene>
    <name evidence="6" type="ORF">CSTERLE_07920</name>
</gene>
<dbReference type="InterPro" id="IPR006059">
    <property type="entry name" value="SBP"/>
</dbReference>
<feature type="region of interest" description="Disordered" evidence="4">
    <location>
        <begin position="26"/>
        <end position="48"/>
    </location>
</feature>
<dbReference type="AlphaFoldDB" id="A0A1B1YL93"/>
<evidence type="ECO:0000313" key="6">
    <source>
        <dbReference type="EMBL" id="ANX01502.1"/>
    </source>
</evidence>
<dbReference type="GO" id="GO:1901982">
    <property type="term" value="F:maltose binding"/>
    <property type="evidence" value="ECO:0007669"/>
    <property type="project" value="TreeGrafter"/>
</dbReference>
<feature type="signal peptide" evidence="5">
    <location>
        <begin position="1"/>
        <end position="20"/>
    </location>
</feature>
<organism evidence="6 7">
    <name type="scientific">Thermoclostridium stercorarium subsp. leptospartum DSM 9219</name>
    <dbReference type="NCBI Taxonomy" id="1346611"/>
    <lineage>
        <taxon>Bacteria</taxon>
        <taxon>Bacillati</taxon>
        <taxon>Bacillota</taxon>
        <taxon>Clostridia</taxon>
        <taxon>Eubacteriales</taxon>
        <taxon>Oscillospiraceae</taxon>
        <taxon>Thermoclostridium</taxon>
    </lineage>
</organism>
<name>A0A1B1YL93_THEST</name>
<evidence type="ECO:0000256" key="1">
    <source>
        <dbReference type="ARBA" id="ARBA00008520"/>
    </source>
</evidence>
<dbReference type="Proteomes" id="UP000092931">
    <property type="component" value="Chromosome"/>
</dbReference>
<evidence type="ECO:0000256" key="3">
    <source>
        <dbReference type="ARBA" id="ARBA00022729"/>
    </source>
</evidence>
<dbReference type="PANTHER" id="PTHR30061">
    <property type="entry name" value="MALTOSE-BINDING PERIPLASMIC PROTEIN"/>
    <property type="match status" value="1"/>
</dbReference>
<comment type="similarity">
    <text evidence="1">Belongs to the bacterial solute-binding protein 1 family.</text>
</comment>
<accession>A0A1B1YL93</accession>
<dbReference type="CDD" id="cd13585">
    <property type="entry name" value="PBP2_TMBP_like"/>
    <property type="match status" value="1"/>
</dbReference>
<dbReference type="PROSITE" id="PS51257">
    <property type="entry name" value="PROKAR_LIPOPROTEIN"/>
    <property type="match status" value="1"/>
</dbReference>
<sequence length="440" mass="49357">MKRRVFSAMLSLIFVLTMLAGCGNTSVDKSQSTEPAKTQKNISGEKTTSTAEPVTVTYALWDSNQALGFEKMADEFTKKNPNIKIEIQLNGWSDYWTALDAAASAGTLPDTFWMHSNNFYRYASNEMLKSLDDLIASSDKIDLKNYPEGLVSLYNYNGKQYCIPKDFDTIGLWYNKTMFDEAGLEYPDENWTWDDLYEAAKKLTKPDKSQYGFLAPLHNQEGFYNFIYQNGGTVITPDKKSGYDDPKTIEAMEFYIRFVKEGLSPLIFGDAERAEAMQNGLCAMGFFGSWNLSGFAANEYMAKNFDVTVLPAAPNGGRASIYNGLGYAIAPNTKKLDAAWKWVEYLASEEGQLRQAELGIAISAYKGTADAWVESNKTFNIKCFIDMLDYAVIRPYSNTTAVWEDKVYEELRGAFTGEKTVEQACRDAAAVMNESLAQER</sequence>
<protein>
    <submittedName>
        <fullName evidence="6">Sugar ABC transporter substrate-binding protein</fullName>
    </submittedName>
</protein>
<dbReference type="Pfam" id="PF01547">
    <property type="entry name" value="SBP_bac_1"/>
    <property type="match status" value="1"/>
</dbReference>
<keyword evidence="3 5" id="KW-0732">Signal</keyword>
<evidence type="ECO:0000256" key="4">
    <source>
        <dbReference type="SAM" id="MobiDB-lite"/>
    </source>
</evidence>
<dbReference type="GO" id="GO:0015768">
    <property type="term" value="P:maltose transport"/>
    <property type="evidence" value="ECO:0007669"/>
    <property type="project" value="TreeGrafter"/>
</dbReference>
<dbReference type="PANTHER" id="PTHR30061:SF50">
    <property type="entry name" value="MALTOSE_MALTODEXTRIN-BINDING PERIPLASMIC PROTEIN"/>
    <property type="match status" value="1"/>
</dbReference>
<dbReference type="EMBL" id="CP014673">
    <property type="protein sequence ID" value="ANX01502.1"/>
    <property type="molecule type" value="Genomic_DNA"/>
</dbReference>
<evidence type="ECO:0000256" key="2">
    <source>
        <dbReference type="ARBA" id="ARBA00022448"/>
    </source>
</evidence>
<dbReference type="GO" id="GO:0055052">
    <property type="term" value="C:ATP-binding cassette (ABC) transporter complex, substrate-binding subunit-containing"/>
    <property type="evidence" value="ECO:0007669"/>
    <property type="project" value="TreeGrafter"/>
</dbReference>
<keyword evidence="2" id="KW-0813">Transport</keyword>
<dbReference type="Gene3D" id="3.40.190.10">
    <property type="entry name" value="Periplasmic binding protein-like II"/>
    <property type="match status" value="1"/>
</dbReference>
<dbReference type="GO" id="GO:0042956">
    <property type="term" value="P:maltodextrin transmembrane transport"/>
    <property type="evidence" value="ECO:0007669"/>
    <property type="project" value="TreeGrafter"/>
</dbReference>
<evidence type="ECO:0000313" key="7">
    <source>
        <dbReference type="Proteomes" id="UP000092931"/>
    </source>
</evidence>
<reference evidence="6 7" key="1">
    <citation type="submission" date="2016-02" db="EMBL/GenBank/DDBJ databases">
        <title>Comparison of Clostridium stercorarium subspecies using comparative genomics and transcriptomics.</title>
        <authorList>
            <person name="Schellenberg J."/>
            <person name="Thallinger G."/>
            <person name="Levin D.B."/>
            <person name="Zhang X."/>
            <person name="Alvare G."/>
            <person name="Fristensky B."/>
            <person name="Sparling R."/>
        </authorList>
    </citation>
    <scope>NUCLEOTIDE SEQUENCE [LARGE SCALE GENOMIC DNA]</scope>
    <source>
        <strain evidence="6 7">DSM 9219</strain>
    </source>
</reference>
<evidence type="ECO:0000256" key="5">
    <source>
        <dbReference type="SAM" id="SignalP"/>
    </source>
</evidence>
<proteinExistence type="inferred from homology"/>
<dbReference type="RefSeq" id="WP_065820835.1">
    <property type="nucleotide sequence ID" value="NZ_CP014673.1"/>
</dbReference>
<dbReference type="SUPFAM" id="SSF53850">
    <property type="entry name" value="Periplasmic binding protein-like II"/>
    <property type="match status" value="1"/>
</dbReference>